<dbReference type="STRING" id="406818.XBJ1_2577"/>
<evidence type="ECO:0000313" key="1">
    <source>
        <dbReference type="EMBL" id="CBJ81701.1"/>
    </source>
</evidence>
<dbReference type="InterPro" id="IPR013783">
    <property type="entry name" value="Ig-like_fold"/>
</dbReference>
<proteinExistence type="predicted"/>
<dbReference type="InterPro" id="IPR008964">
    <property type="entry name" value="Invasin/intimin_cell_adhesion"/>
</dbReference>
<reference evidence="1" key="1">
    <citation type="journal article" date="2011" name="PLoS ONE">
        <title>The entomopathogenic bacterial endosymbionts xenorhabdus and photorhabdus: convergent lifestyles from divergent genomes.</title>
        <authorList>
            <person name="Chaston J.M."/>
            <person name="Suen G."/>
            <person name="Tucker S.L."/>
            <person name="Andersen A.W."/>
            <person name="Bhasin A."/>
            <person name="Bode E."/>
            <person name="Bode H.B."/>
            <person name="Brachmann A.O."/>
            <person name="Cowles C.E."/>
            <person name="Cowles K.N."/>
            <person name="Darby C."/>
            <person name="de Leon L."/>
            <person name="Drace K."/>
            <person name="Du Z."/>
            <person name="Givaudan A."/>
            <person name="Herbert Tran E.E."/>
            <person name="Jewell K.A."/>
            <person name="Knack J.J."/>
            <person name="Krasomil-Osterfeld K.C."/>
            <person name="Kukor R."/>
            <person name="Lanois A."/>
            <person name="Latreille P."/>
            <person name="Leimgruber N.K."/>
            <person name="Lipke C.M."/>
            <person name="Liu R."/>
            <person name="Lu X."/>
            <person name="Martens E.C."/>
            <person name="Marri P.R."/>
            <person name="Medigue C."/>
            <person name="Menard M.L."/>
            <person name="Miller N.M."/>
            <person name="Morales-Soto N."/>
            <person name="Norton S."/>
            <person name="Ogier J.C."/>
            <person name="Orchard S.S."/>
            <person name="Park D."/>
            <person name="Park Y."/>
            <person name="Qurollo B.A."/>
            <person name="Sugar D.R."/>
            <person name="Richards G.R."/>
            <person name="Rouy Z."/>
            <person name="Slominski B."/>
            <person name="Slominski K."/>
            <person name="Snyder H."/>
            <person name="Tjaden B.C."/>
            <person name="van der Hoeven R."/>
            <person name="Welch R.D."/>
            <person name="Wheeler C."/>
            <person name="Xiang B."/>
            <person name="Barbazuk B."/>
            <person name="Gaudriault S."/>
            <person name="Goodner B."/>
            <person name="Slater S.C."/>
            <person name="Forst S."/>
            <person name="Goldman B.S."/>
            <person name="Goodrich-Blair H."/>
        </authorList>
    </citation>
    <scope>NUCLEOTIDE SEQUENCE [LARGE SCALE GENOMIC DNA]</scope>
    <source>
        <strain evidence="1">SS-2004</strain>
    </source>
</reference>
<dbReference type="KEGG" id="xbo:XBJ1_2577"/>
<dbReference type="SUPFAM" id="SSF49373">
    <property type="entry name" value="Invasin/intimin cell-adhesion fragments"/>
    <property type="match status" value="1"/>
</dbReference>
<organism evidence="1 2">
    <name type="scientific">Xenorhabdus bovienii (strain SS-2004)</name>
    <name type="common">Xenorhabdus nematophila subsp. bovienii</name>
    <dbReference type="NCBI Taxonomy" id="406818"/>
    <lineage>
        <taxon>Bacteria</taxon>
        <taxon>Pseudomonadati</taxon>
        <taxon>Pseudomonadota</taxon>
        <taxon>Gammaproteobacteria</taxon>
        <taxon>Enterobacterales</taxon>
        <taxon>Morganellaceae</taxon>
        <taxon>Xenorhabdus</taxon>
    </lineage>
</organism>
<dbReference type="RefSeq" id="WP_012989003.1">
    <property type="nucleotide sequence ID" value="NC_013892.1"/>
</dbReference>
<dbReference type="AlphaFoldDB" id="D3V789"/>
<protein>
    <submittedName>
        <fullName evidence="1">Uncharacterized protein</fullName>
    </submittedName>
</protein>
<name>D3V789_XENBS</name>
<accession>D3V789</accession>
<dbReference type="PATRIC" id="fig|406818.4.peg.2322"/>
<dbReference type="Gene3D" id="2.60.40.10">
    <property type="entry name" value="Immunoglobulins"/>
    <property type="match status" value="1"/>
</dbReference>
<dbReference type="Proteomes" id="UP000002045">
    <property type="component" value="Chromosome"/>
</dbReference>
<gene>
    <name evidence="1" type="ordered locus">XBJ1_2577</name>
</gene>
<evidence type="ECO:0000313" key="2">
    <source>
        <dbReference type="Proteomes" id="UP000002045"/>
    </source>
</evidence>
<dbReference type="HOGENOM" id="CLU_076611_0_0_6"/>
<dbReference type="EMBL" id="FN667741">
    <property type="protein sequence ID" value="CBJ81701.1"/>
    <property type="molecule type" value="Genomic_DNA"/>
</dbReference>
<sequence>MPIKKNSLVAPFLPQSYDGAIDLSKLDQSILVIKINHYEAVHIGDVIIVHLNQYLSSILYYITNANKDYPAYEITIPFSTIPLGSYNIFYTVTDCAGNTSDSVTSSVTIIKSDPSPFPVIASLKTEVLTNGMPANDYTPNVVLITALDEKKKSVSGVPIHIVSNDNMSIAPSSCITDQDGKVVFCSTSRADGFFSIQVSSGSTLNTTELYFSPTNEAILEITGKEQISEEYEIITIQVHDKQTLKQIKNATVYYKIDLAHNINAVLDIGYNPDTIQSMSTDEYGQFKINLKGKIGGYCIISATANNYIGSIKYTK</sequence>